<feature type="region of interest" description="Disordered" evidence="1">
    <location>
        <begin position="37"/>
        <end position="64"/>
    </location>
</feature>
<reference evidence="2" key="1">
    <citation type="journal article" date="2020" name="Stud. Mycol.">
        <title>101 Dothideomycetes genomes: a test case for predicting lifestyles and emergence of pathogens.</title>
        <authorList>
            <person name="Haridas S."/>
            <person name="Albert R."/>
            <person name="Binder M."/>
            <person name="Bloem J."/>
            <person name="Labutti K."/>
            <person name="Salamov A."/>
            <person name="Andreopoulos B."/>
            <person name="Baker S."/>
            <person name="Barry K."/>
            <person name="Bills G."/>
            <person name="Bluhm B."/>
            <person name="Cannon C."/>
            <person name="Castanera R."/>
            <person name="Culley D."/>
            <person name="Daum C."/>
            <person name="Ezra D."/>
            <person name="Gonzalez J."/>
            <person name="Henrissat B."/>
            <person name="Kuo A."/>
            <person name="Liang C."/>
            <person name="Lipzen A."/>
            <person name="Lutzoni F."/>
            <person name="Magnuson J."/>
            <person name="Mondo S."/>
            <person name="Nolan M."/>
            <person name="Ohm R."/>
            <person name="Pangilinan J."/>
            <person name="Park H.-J."/>
            <person name="Ramirez L."/>
            <person name="Alfaro M."/>
            <person name="Sun H."/>
            <person name="Tritt A."/>
            <person name="Yoshinaga Y."/>
            <person name="Zwiers L.-H."/>
            <person name="Turgeon B."/>
            <person name="Goodwin S."/>
            <person name="Spatafora J."/>
            <person name="Crous P."/>
            <person name="Grigoriev I."/>
        </authorList>
    </citation>
    <scope>NUCLEOTIDE SEQUENCE</scope>
    <source>
        <strain evidence="2">CBS 279.74</strain>
    </source>
</reference>
<organism evidence="2 3">
    <name type="scientific">Pleomassaria siparia CBS 279.74</name>
    <dbReference type="NCBI Taxonomy" id="1314801"/>
    <lineage>
        <taxon>Eukaryota</taxon>
        <taxon>Fungi</taxon>
        <taxon>Dikarya</taxon>
        <taxon>Ascomycota</taxon>
        <taxon>Pezizomycotina</taxon>
        <taxon>Dothideomycetes</taxon>
        <taxon>Pleosporomycetidae</taxon>
        <taxon>Pleosporales</taxon>
        <taxon>Pleomassariaceae</taxon>
        <taxon>Pleomassaria</taxon>
    </lineage>
</organism>
<dbReference type="EMBL" id="MU005772">
    <property type="protein sequence ID" value="KAF2708198.1"/>
    <property type="molecule type" value="Genomic_DNA"/>
</dbReference>
<dbReference type="AlphaFoldDB" id="A0A6G1K5W2"/>
<evidence type="ECO:0000313" key="2">
    <source>
        <dbReference type="EMBL" id="KAF2708198.1"/>
    </source>
</evidence>
<sequence length="1009" mass="113216">MCAAHACLRTALVQAFRAPASTVVAFLVPSLARRPTHRAFSTNSRRETQAQSQSQSQPQSIQPYPLPIDEDLGSIYPPKPTKRSLPLRIQIPDIRTEIQPWLAALDPFLLPHLRQDPNDESDAAEFSTPLDFAWLLNCAQDASHDLLSYMGVVEGRWDAVVWIVKQVVEGGARSLEPPLKLEPFANVQWPELEFRTLQDLTDSPLLTTRVRPSRALKHSLDQLTAAPDTIALESIVRKRALGQVWRSLGIMILHAVDKTNGEQSQIMLHVLEVIAHLHHVGLISESVYHHRPDQDEMALQQPPTLHLLSSKIITALSDASWRAHEASAVAAKKRENAEYFLNHEIPGSRHKVHITEITPELWLELVLWSCVHGGWILEGTAILEQIWLQPGERRWSLISWRELLQAKALDTDVASQGWRLFNRRDHTQDNSQERARTKKTISSEIVTALVDGLVNLMRVGVGKRGTEPENLVDHIKKLKHLLDRDSLSLGTATWDSVMIRLLESGGVVPEKRPELLLSIIDLASGFGVEVGSANASSQAFGSDSEPRYLFEPSIVPITLLHQTMRSFLENGGISGAMATLKLLQQYTDSNKQRSLQQFFEALKTTSFQPDQAFTNRLPPIEFPAFDTQLPVPLLAKLLDLVTDAKLYDLGRWLLLAKELDGPLIKPEHYDDRSMAASIIRFGTMAGEKDLVLKIVKRTGRWNSKSQKQQMPAELLTALLSSQIKLHRWESVKGMQNYVLESPGYRPRSEVLASFAAALLRLSGELEDVKDPQRTKARGAFAGFLFGWEELILMNLRNELYCILGIMSTVREDWKEYCSQFLAFSSRQGIKLSTNDFNEVLGGVLEGFGSVKGKELVDAWCYRPPKTFEPYRAPGGLPTMAQFREGKAEEYESRPENIVITQSSGAQLILQGRVYPNRQTVWAILRKVQQEVDGMRERGELVGFAKEAETRETLKWAARLLYYLGFDYEDITRDLGSLAELAELAAPVAAPQDVSLPEGMQGLDEESTGT</sequence>
<gene>
    <name evidence="2" type="ORF">K504DRAFT_468553</name>
</gene>
<evidence type="ECO:0000313" key="3">
    <source>
        <dbReference type="Proteomes" id="UP000799428"/>
    </source>
</evidence>
<feature type="compositionally biased region" description="Low complexity" evidence="1">
    <location>
        <begin position="49"/>
        <end position="63"/>
    </location>
</feature>
<accession>A0A6G1K5W2</accession>
<evidence type="ECO:0000256" key="1">
    <source>
        <dbReference type="SAM" id="MobiDB-lite"/>
    </source>
</evidence>
<protein>
    <submittedName>
        <fullName evidence="2">Uncharacterized protein</fullName>
    </submittedName>
</protein>
<keyword evidence="3" id="KW-1185">Reference proteome</keyword>
<proteinExistence type="predicted"/>
<dbReference type="Proteomes" id="UP000799428">
    <property type="component" value="Unassembled WGS sequence"/>
</dbReference>
<dbReference type="OrthoDB" id="5341924at2759"/>
<name>A0A6G1K5W2_9PLEO</name>